<feature type="domain" description="Gfo/Idh/MocA-like oxidoreductase bacterial type C-terminal" evidence="1">
    <location>
        <begin position="6"/>
        <end position="207"/>
    </location>
</feature>
<gene>
    <name evidence="2" type="ORF">S03H2_39081</name>
</gene>
<accession>X1FPM8</accession>
<dbReference type="Pfam" id="PF19051">
    <property type="entry name" value="GFO_IDH_MocA_C2"/>
    <property type="match status" value="1"/>
</dbReference>
<organism evidence="2">
    <name type="scientific">marine sediment metagenome</name>
    <dbReference type="NCBI Taxonomy" id="412755"/>
    <lineage>
        <taxon>unclassified sequences</taxon>
        <taxon>metagenomes</taxon>
        <taxon>ecological metagenomes</taxon>
    </lineage>
</organism>
<feature type="non-terminal residue" evidence="2">
    <location>
        <position position="1"/>
    </location>
</feature>
<dbReference type="Gene3D" id="3.30.360.10">
    <property type="entry name" value="Dihydrodipicolinate Reductase, domain 2"/>
    <property type="match status" value="1"/>
</dbReference>
<reference evidence="2" key="1">
    <citation type="journal article" date="2014" name="Front. Microbiol.">
        <title>High frequency of phylogenetically diverse reductive dehalogenase-homologous genes in deep subseafloor sedimentary metagenomes.</title>
        <authorList>
            <person name="Kawai M."/>
            <person name="Futagami T."/>
            <person name="Toyoda A."/>
            <person name="Takaki Y."/>
            <person name="Nishi S."/>
            <person name="Hori S."/>
            <person name="Arai W."/>
            <person name="Tsubouchi T."/>
            <person name="Morono Y."/>
            <person name="Uchiyama I."/>
            <person name="Ito T."/>
            <person name="Fujiyama A."/>
            <person name="Inagaki F."/>
            <person name="Takami H."/>
        </authorList>
    </citation>
    <scope>NUCLEOTIDE SEQUENCE</scope>
    <source>
        <strain evidence="2">Expedition CK06-06</strain>
    </source>
</reference>
<dbReference type="AlphaFoldDB" id="X1FPM8"/>
<dbReference type="EMBL" id="BARU01024133">
    <property type="protein sequence ID" value="GAH47626.1"/>
    <property type="molecule type" value="Genomic_DNA"/>
</dbReference>
<dbReference type="InterPro" id="IPR043906">
    <property type="entry name" value="Gfo/Idh/MocA_OxRdtase_bact_C"/>
</dbReference>
<sequence length="208" mass="23767">EPPREVMDWNGWLGPAMWRPFNSKYYSRGFWSSHGDFSGGSICEWGSHTVDICQWANNTDDTSPVEYEVINPKGDVAARYANGVKLVIRKGLRFGSCPVRFEGEEGWVETGDSGRVEVHPASLMSERRFRGGYPQHNHVREFLNCVKTRKQPASTADIAHHSITACHVANICVRLGRPVKWDPAKEEFINDAEADRLRSRAYRYPWRL</sequence>
<comment type="caution">
    <text evidence="2">The sequence shown here is derived from an EMBL/GenBank/DDBJ whole genome shotgun (WGS) entry which is preliminary data.</text>
</comment>
<dbReference type="SUPFAM" id="SSF55347">
    <property type="entry name" value="Glyceraldehyde-3-phosphate dehydrogenase-like, C-terminal domain"/>
    <property type="match status" value="1"/>
</dbReference>
<evidence type="ECO:0000313" key="2">
    <source>
        <dbReference type="EMBL" id="GAH47626.1"/>
    </source>
</evidence>
<evidence type="ECO:0000259" key="1">
    <source>
        <dbReference type="Pfam" id="PF19051"/>
    </source>
</evidence>
<proteinExistence type="predicted"/>
<name>X1FPM8_9ZZZZ</name>
<protein>
    <recommendedName>
        <fullName evidence="1">Gfo/Idh/MocA-like oxidoreductase bacterial type C-terminal domain-containing protein</fullName>
    </recommendedName>
</protein>